<feature type="region of interest" description="Disordered" evidence="9">
    <location>
        <begin position="1"/>
        <end position="79"/>
    </location>
</feature>
<dbReference type="SMART" id="SM00389">
    <property type="entry name" value="HOX"/>
    <property type="match status" value="1"/>
</dbReference>
<protein>
    <recommendedName>
        <fullName evidence="10">Homeobox domain-containing protein</fullName>
    </recommendedName>
</protein>
<dbReference type="GO" id="GO:0000978">
    <property type="term" value="F:RNA polymerase II cis-regulatory region sequence-specific DNA binding"/>
    <property type="evidence" value="ECO:0007669"/>
    <property type="project" value="TreeGrafter"/>
</dbReference>
<dbReference type="PRINTS" id="PR00024">
    <property type="entry name" value="HOMEOBOX"/>
</dbReference>
<evidence type="ECO:0000259" key="10">
    <source>
        <dbReference type="PROSITE" id="PS50071"/>
    </source>
</evidence>
<comment type="subcellular location">
    <subcellularLocation>
        <location evidence="1 7 8">Nucleus</location>
    </subcellularLocation>
</comment>
<evidence type="ECO:0000256" key="6">
    <source>
        <dbReference type="ARBA" id="ARBA00038449"/>
    </source>
</evidence>
<evidence type="ECO:0000256" key="1">
    <source>
        <dbReference type="ARBA" id="ARBA00004123"/>
    </source>
</evidence>
<comment type="similarity">
    <text evidence="6">Belongs to the even-skipped homeobox family.</text>
</comment>
<comment type="caution">
    <text evidence="11">The sequence shown here is derived from an EMBL/GenBank/DDBJ whole genome shotgun (WGS) entry which is preliminary data.</text>
</comment>
<dbReference type="PROSITE" id="PS00027">
    <property type="entry name" value="HOMEOBOX_1"/>
    <property type="match status" value="1"/>
</dbReference>
<dbReference type="InterPro" id="IPR052002">
    <property type="entry name" value="Even-skipped_HD"/>
</dbReference>
<dbReference type="Pfam" id="PF00046">
    <property type="entry name" value="Homeodomain"/>
    <property type="match status" value="1"/>
</dbReference>
<evidence type="ECO:0000256" key="4">
    <source>
        <dbReference type="ARBA" id="ARBA00023155"/>
    </source>
</evidence>
<dbReference type="AlphaFoldDB" id="A0A8K0GLL0"/>
<gene>
    <name evidence="11" type="ORF">ILUMI_02158</name>
</gene>
<evidence type="ECO:0000256" key="2">
    <source>
        <dbReference type="ARBA" id="ARBA00022473"/>
    </source>
</evidence>
<keyword evidence="3 7" id="KW-0238">DNA-binding</keyword>
<accession>A0A8K0GLL0</accession>
<dbReference type="EMBL" id="VTPC01000876">
    <property type="protein sequence ID" value="KAF2904021.1"/>
    <property type="molecule type" value="Genomic_DNA"/>
</dbReference>
<evidence type="ECO:0000256" key="7">
    <source>
        <dbReference type="PROSITE-ProRule" id="PRU00108"/>
    </source>
</evidence>
<organism evidence="11 12">
    <name type="scientific">Ignelater luminosus</name>
    <name type="common">Cucubano</name>
    <name type="synonym">Pyrophorus luminosus</name>
    <dbReference type="NCBI Taxonomy" id="2038154"/>
    <lineage>
        <taxon>Eukaryota</taxon>
        <taxon>Metazoa</taxon>
        <taxon>Ecdysozoa</taxon>
        <taxon>Arthropoda</taxon>
        <taxon>Hexapoda</taxon>
        <taxon>Insecta</taxon>
        <taxon>Pterygota</taxon>
        <taxon>Neoptera</taxon>
        <taxon>Endopterygota</taxon>
        <taxon>Coleoptera</taxon>
        <taxon>Polyphaga</taxon>
        <taxon>Elateriformia</taxon>
        <taxon>Elateroidea</taxon>
        <taxon>Elateridae</taxon>
        <taxon>Agrypninae</taxon>
        <taxon>Pyrophorini</taxon>
        <taxon>Ignelater</taxon>
    </lineage>
</organism>
<keyword evidence="12" id="KW-1185">Reference proteome</keyword>
<proteinExistence type="inferred from homology"/>
<sequence length="301" mass="33930">MHTQSSFKMYHQQDQNTKNGPVVLDVIPPHYHHSQPSPPQSPNSTQQYKKECGSPLSSSETKLNSTSNGPVQADPNIRRYRTAFTREQLGRLEKEFYKENYVSRPRRCELAAQLNLPESTIKVWFQNRRMKDKRQRMAIAWPYAAVYTDPAFAASLLQAAASSLPLHYPPPPPVYPHHYPRYNPWGQGFGLPQTGIPLSNPALNLNQNINLNTAVPQSLPQSIPQHQLPQGLNLNLGLDFSPYPMKLEGHTKLSPRVSPVHSDISLSPAPEGLLIPAKVEHQTSLQVQEKPKLFKPYKSEA</sequence>
<keyword evidence="5 7" id="KW-0539">Nucleus</keyword>
<dbReference type="GO" id="GO:0000981">
    <property type="term" value="F:DNA-binding transcription factor activity, RNA polymerase II-specific"/>
    <property type="evidence" value="ECO:0007669"/>
    <property type="project" value="InterPro"/>
</dbReference>
<dbReference type="PANTHER" id="PTHR46294:SF4">
    <property type="entry name" value="SEGMENTATION PROTEIN EVEN-SKIPPED"/>
    <property type="match status" value="1"/>
</dbReference>
<dbReference type="GO" id="GO:0005634">
    <property type="term" value="C:nucleus"/>
    <property type="evidence" value="ECO:0007669"/>
    <property type="project" value="UniProtKB-SubCell"/>
</dbReference>
<feature type="domain" description="Homeobox" evidence="10">
    <location>
        <begin position="75"/>
        <end position="135"/>
    </location>
</feature>
<dbReference type="SUPFAM" id="SSF46689">
    <property type="entry name" value="Homeodomain-like"/>
    <property type="match status" value="1"/>
</dbReference>
<keyword evidence="4 7" id="KW-0371">Homeobox</keyword>
<evidence type="ECO:0000313" key="11">
    <source>
        <dbReference type="EMBL" id="KAF2904021.1"/>
    </source>
</evidence>
<dbReference type="InterPro" id="IPR009057">
    <property type="entry name" value="Homeodomain-like_sf"/>
</dbReference>
<evidence type="ECO:0000313" key="12">
    <source>
        <dbReference type="Proteomes" id="UP000801492"/>
    </source>
</evidence>
<evidence type="ECO:0000256" key="5">
    <source>
        <dbReference type="ARBA" id="ARBA00023242"/>
    </source>
</evidence>
<dbReference type="FunFam" id="1.10.10.60:FF:000256">
    <property type="entry name" value="Even-skipped homeobox 1"/>
    <property type="match status" value="1"/>
</dbReference>
<reference evidence="11" key="1">
    <citation type="submission" date="2019-08" db="EMBL/GenBank/DDBJ databases">
        <title>The genome of the North American firefly Photinus pyralis.</title>
        <authorList>
            <consortium name="Photinus pyralis genome working group"/>
            <person name="Fallon T.R."/>
            <person name="Sander Lower S.E."/>
            <person name="Weng J.-K."/>
        </authorList>
    </citation>
    <scope>NUCLEOTIDE SEQUENCE</scope>
    <source>
        <strain evidence="11">TRF0915ILg1</strain>
        <tissue evidence="11">Whole body</tissue>
    </source>
</reference>
<dbReference type="PANTHER" id="PTHR46294">
    <property type="entry name" value="SEGMENTATION PROTEIN EVEN-SKIPPED"/>
    <property type="match status" value="1"/>
</dbReference>
<dbReference type="InterPro" id="IPR001356">
    <property type="entry name" value="HD"/>
</dbReference>
<dbReference type="Proteomes" id="UP000801492">
    <property type="component" value="Unassembled WGS sequence"/>
</dbReference>
<name>A0A8K0GLL0_IGNLU</name>
<keyword evidence="2" id="KW-0217">Developmental protein</keyword>
<dbReference type="CDD" id="cd00086">
    <property type="entry name" value="homeodomain"/>
    <property type="match status" value="1"/>
</dbReference>
<dbReference type="InterPro" id="IPR020479">
    <property type="entry name" value="HD_metazoa"/>
</dbReference>
<evidence type="ECO:0000256" key="3">
    <source>
        <dbReference type="ARBA" id="ARBA00023125"/>
    </source>
</evidence>
<evidence type="ECO:0000256" key="9">
    <source>
        <dbReference type="SAM" id="MobiDB-lite"/>
    </source>
</evidence>
<dbReference type="Gene3D" id="1.10.10.60">
    <property type="entry name" value="Homeodomain-like"/>
    <property type="match status" value="1"/>
</dbReference>
<dbReference type="PROSITE" id="PS50071">
    <property type="entry name" value="HOMEOBOX_2"/>
    <property type="match status" value="1"/>
</dbReference>
<dbReference type="InterPro" id="IPR017970">
    <property type="entry name" value="Homeobox_CS"/>
</dbReference>
<evidence type="ECO:0000256" key="8">
    <source>
        <dbReference type="RuleBase" id="RU000682"/>
    </source>
</evidence>
<feature type="compositionally biased region" description="Polar residues" evidence="9">
    <location>
        <begin position="55"/>
        <end position="70"/>
    </location>
</feature>
<feature type="DNA-binding region" description="Homeobox" evidence="7">
    <location>
        <begin position="77"/>
        <end position="136"/>
    </location>
</feature>
<feature type="compositionally biased region" description="Polar residues" evidence="9">
    <location>
        <begin position="1"/>
        <end position="19"/>
    </location>
</feature>
<dbReference type="OrthoDB" id="6159439at2759"/>